<dbReference type="RefSeq" id="WP_071554078.1">
    <property type="nucleotide sequence ID" value="NZ_CP017886.1"/>
</dbReference>
<accession>A0A1J0EPT8</accession>
<sequence length="72" mass="8076">MANPVQKLTPASEDLVRLRDEIAMQALNAMIISGTWGSTSPNGTFTKHKNYRDHSEAAYQLADEMLAARERR</sequence>
<reference evidence="2" key="1">
    <citation type="submission" date="2016-10" db="EMBL/GenBank/DDBJ databases">
        <title>Pseudomonas frederiksbergensis ERGS4:02 complete genome.</title>
        <authorList>
            <person name="Kumar R."/>
            <person name="Acharya V."/>
            <person name="Singh D."/>
        </authorList>
    </citation>
    <scope>NUCLEOTIDE SEQUENCE [LARGE SCALE GENOMIC DNA]</scope>
    <source>
        <strain evidence="2">ERGS4:02</strain>
    </source>
</reference>
<dbReference type="AlphaFoldDB" id="A0A1J0EPT8"/>
<dbReference type="EMBL" id="CP017886">
    <property type="protein sequence ID" value="APC18157.1"/>
    <property type="molecule type" value="Genomic_DNA"/>
</dbReference>
<proteinExistence type="predicted"/>
<evidence type="ECO:0000313" key="1">
    <source>
        <dbReference type="EMBL" id="APC18157.1"/>
    </source>
</evidence>
<name>A0A1J0EPT8_9PSED</name>
<evidence type="ECO:0000313" key="2">
    <source>
        <dbReference type="Proteomes" id="UP000182567"/>
    </source>
</evidence>
<dbReference type="Proteomes" id="UP000182567">
    <property type="component" value="Chromosome"/>
</dbReference>
<dbReference type="GeneID" id="46910838"/>
<protein>
    <submittedName>
        <fullName evidence="1">Uncharacterized protein</fullName>
    </submittedName>
</protein>
<dbReference type="OrthoDB" id="6998106at2"/>
<organism evidence="1 2">
    <name type="scientific">Pseudomonas frederiksbergensis</name>
    <dbReference type="NCBI Taxonomy" id="104087"/>
    <lineage>
        <taxon>Bacteria</taxon>
        <taxon>Pseudomonadati</taxon>
        <taxon>Pseudomonadota</taxon>
        <taxon>Gammaproteobacteria</taxon>
        <taxon>Pseudomonadales</taxon>
        <taxon>Pseudomonadaceae</taxon>
        <taxon>Pseudomonas</taxon>
    </lineage>
</organism>
<gene>
    <name evidence="1" type="ORF">BLL42_21420</name>
</gene>